<feature type="transmembrane region" description="Helical" evidence="9">
    <location>
        <begin position="165"/>
        <end position="183"/>
    </location>
</feature>
<dbReference type="RefSeq" id="WP_150490364.1">
    <property type="nucleotide sequence ID" value="NZ_BMUV01000004.1"/>
</dbReference>
<feature type="transmembrane region" description="Helical" evidence="9">
    <location>
        <begin position="76"/>
        <end position="95"/>
    </location>
</feature>
<dbReference type="Gene3D" id="1.20.1250.20">
    <property type="entry name" value="MFS general substrate transporter like domains"/>
    <property type="match status" value="1"/>
</dbReference>
<dbReference type="SUPFAM" id="SSF103473">
    <property type="entry name" value="MFS general substrate transporter"/>
    <property type="match status" value="1"/>
</dbReference>
<dbReference type="GO" id="GO:0022857">
    <property type="term" value="F:transmembrane transporter activity"/>
    <property type="evidence" value="ECO:0007669"/>
    <property type="project" value="InterPro"/>
</dbReference>
<dbReference type="InterPro" id="IPR011701">
    <property type="entry name" value="MFS"/>
</dbReference>
<proteinExistence type="predicted"/>
<dbReference type="AlphaFoldDB" id="A0A5J6FJC6"/>
<evidence type="ECO:0000256" key="7">
    <source>
        <dbReference type="ARBA" id="ARBA00023251"/>
    </source>
</evidence>
<feature type="transmembrane region" description="Helical" evidence="9">
    <location>
        <begin position="430"/>
        <end position="450"/>
    </location>
</feature>
<keyword evidence="6 9" id="KW-0472">Membrane</keyword>
<dbReference type="Gene3D" id="1.20.1720.10">
    <property type="entry name" value="Multidrug resistance protein D"/>
    <property type="match status" value="1"/>
</dbReference>
<gene>
    <name evidence="11" type="ORF">CP967_26440</name>
</gene>
<dbReference type="Proteomes" id="UP000326178">
    <property type="component" value="Chromosome"/>
</dbReference>
<feature type="transmembrane region" description="Helical" evidence="9">
    <location>
        <begin position="195"/>
        <end position="215"/>
    </location>
</feature>
<dbReference type="Pfam" id="PF07690">
    <property type="entry name" value="MFS_1"/>
    <property type="match status" value="1"/>
</dbReference>
<dbReference type="NCBIfam" id="TIGR00711">
    <property type="entry name" value="efflux_EmrB"/>
    <property type="match status" value="1"/>
</dbReference>
<feature type="compositionally biased region" description="Low complexity" evidence="8">
    <location>
        <begin position="465"/>
        <end position="477"/>
    </location>
</feature>
<evidence type="ECO:0000256" key="6">
    <source>
        <dbReference type="ARBA" id="ARBA00023136"/>
    </source>
</evidence>
<keyword evidence="2" id="KW-0813">Transport</keyword>
<dbReference type="EMBL" id="CP023702">
    <property type="protein sequence ID" value="QEU75055.1"/>
    <property type="molecule type" value="Genomic_DNA"/>
</dbReference>
<dbReference type="PRINTS" id="PR01036">
    <property type="entry name" value="TCRTETB"/>
</dbReference>
<feature type="transmembrane region" description="Helical" evidence="9">
    <location>
        <begin position="358"/>
        <end position="380"/>
    </location>
</feature>
<dbReference type="InterPro" id="IPR036259">
    <property type="entry name" value="MFS_trans_sf"/>
</dbReference>
<sequence>MRVPNRNVLWTFLCCGLAVAMVSLDNLVVITALPAIRESLGGDIQQLEWTVNAYTLTYAVLMLPGAALGDRFGRRRMFVIGLGVFTAASAAAALAPDIGALIAARAVQGLGAAALMPLNLTLLTAVAPAARRGAVLGALSAVEGLAIATGPLLGGVMVEHLTWQWIFWINVPIGLLLLPLGRWKLAESRGSHARLDLTGTVLAGTGLFGIVFGLIQGPTDGWTSTGVLTALTGGTLVLAAFVVWELRTEMPMFPMRLFRHRTFSGMNAAGLLMFAGMFGSVFLLTQFFQGPRGYSPMEAGLRILPWTMVPVFVAPLVGFLSDRIGGRPIVALGLTFQACGLGWIAFRISPEVSYASLVPALVLCGLGMTFYFSPTANLVMSAVRAEDRGMASGSVNALRELGGVLGVAVLASVFTAHGDLTTPDRFTDGMVPALWLGSCIVAVGALAVLATPRHPHRRAAAGKDSGASAPEPEGAPA</sequence>
<feature type="transmembrane region" description="Helical" evidence="9">
    <location>
        <begin position="303"/>
        <end position="321"/>
    </location>
</feature>
<dbReference type="GO" id="GO:0046677">
    <property type="term" value="P:response to antibiotic"/>
    <property type="evidence" value="ECO:0007669"/>
    <property type="project" value="UniProtKB-KW"/>
</dbReference>
<evidence type="ECO:0000256" key="8">
    <source>
        <dbReference type="SAM" id="MobiDB-lite"/>
    </source>
</evidence>
<feature type="transmembrane region" description="Helical" evidence="9">
    <location>
        <begin position="51"/>
        <end position="69"/>
    </location>
</feature>
<keyword evidence="12" id="KW-1185">Reference proteome</keyword>
<dbReference type="CDD" id="cd17321">
    <property type="entry name" value="MFS_MMR_MDR_like"/>
    <property type="match status" value="1"/>
</dbReference>
<feature type="transmembrane region" description="Helical" evidence="9">
    <location>
        <begin position="401"/>
        <end position="418"/>
    </location>
</feature>
<dbReference type="PROSITE" id="PS50850">
    <property type="entry name" value="MFS"/>
    <property type="match status" value="1"/>
</dbReference>
<keyword evidence="4 9" id="KW-0812">Transmembrane</keyword>
<reference evidence="11 12" key="1">
    <citation type="submission" date="2017-09" db="EMBL/GenBank/DDBJ databases">
        <authorList>
            <person name="Lee N."/>
            <person name="Cho B.-K."/>
        </authorList>
    </citation>
    <scope>NUCLEOTIDE SEQUENCE [LARGE SCALE GENOMIC DNA]</scope>
    <source>
        <strain evidence="11 12">ATCC 12769</strain>
    </source>
</reference>
<feature type="domain" description="Major facilitator superfamily (MFS) profile" evidence="10">
    <location>
        <begin position="11"/>
        <end position="456"/>
    </location>
</feature>
<organism evidence="11 12">
    <name type="scientific">Streptomyces nitrosporeus</name>
    <dbReference type="NCBI Taxonomy" id="28894"/>
    <lineage>
        <taxon>Bacteria</taxon>
        <taxon>Bacillati</taxon>
        <taxon>Actinomycetota</taxon>
        <taxon>Actinomycetes</taxon>
        <taxon>Kitasatosporales</taxon>
        <taxon>Streptomycetaceae</taxon>
        <taxon>Streptomyces</taxon>
    </lineage>
</organism>
<keyword evidence="3" id="KW-1003">Cell membrane</keyword>
<dbReference type="OrthoDB" id="7375466at2"/>
<feature type="transmembrane region" description="Helical" evidence="9">
    <location>
        <begin position="134"/>
        <end position="153"/>
    </location>
</feature>
<protein>
    <submittedName>
        <fullName evidence="11">DHA2 family efflux MFS transporter permease subunit</fullName>
    </submittedName>
</protein>
<feature type="transmembrane region" description="Helical" evidence="9">
    <location>
        <begin position="221"/>
        <end position="244"/>
    </location>
</feature>
<name>A0A5J6FJC6_9ACTN</name>
<dbReference type="GO" id="GO:0005886">
    <property type="term" value="C:plasma membrane"/>
    <property type="evidence" value="ECO:0007669"/>
    <property type="project" value="UniProtKB-SubCell"/>
</dbReference>
<evidence type="ECO:0000256" key="4">
    <source>
        <dbReference type="ARBA" id="ARBA00022692"/>
    </source>
</evidence>
<accession>A0A5J6FJC6</accession>
<feature type="transmembrane region" description="Helical" evidence="9">
    <location>
        <begin position="265"/>
        <end position="288"/>
    </location>
</feature>
<evidence type="ECO:0000313" key="12">
    <source>
        <dbReference type="Proteomes" id="UP000326178"/>
    </source>
</evidence>
<dbReference type="InterPro" id="IPR020846">
    <property type="entry name" value="MFS_dom"/>
</dbReference>
<keyword evidence="7" id="KW-0046">Antibiotic resistance</keyword>
<feature type="transmembrane region" description="Helical" evidence="9">
    <location>
        <begin position="328"/>
        <end position="346"/>
    </location>
</feature>
<evidence type="ECO:0000259" key="10">
    <source>
        <dbReference type="PROSITE" id="PS50850"/>
    </source>
</evidence>
<evidence type="ECO:0000256" key="2">
    <source>
        <dbReference type="ARBA" id="ARBA00022448"/>
    </source>
</evidence>
<evidence type="ECO:0000256" key="5">
    <source>
        <dbReference type="ARBA" id="ARBA00022989"/>
    </source>
</evidence>
<dbReference type="KEGG" id="snk:CP967_26440"/>
<dbReference type="PANTHER" id="PTHR42718">
    <property type="entry name" value="MAJOR FACILITATOR SUPERFAMILY MULTIDRUG TRANSPORTER MFSC"/>
    <property type="match status" value="1"/>
</dbReference>
<evidence type="ECO:0000313" key="11">
    <source>
        <dbReference type="EMBL" id="QEU75055.1"/>
    </source>
</evidence>
<comment type="subcellular location">
    <subcellularLocation>
        <location evidence="1">Cell membrane</location>
        <topology evidence="1">Multi-pass membrane protein</topology>
    </subcellularLocation>
</comment>
<evidence type="ECO:0000256" key="1">
    <source>
        <dbReference type="ARBA" id="ARBA00004651"/>
    </source>
</evidence>
<evidence type="ECO:0000256" key="9">
    <source>
        <dbReference type="SAM" id="Phobius"/>
    </source>
</evidence>
<feature type="region of interest" description="Disordered" evidence="8">
    <location>
        <begin position="457"/>
        <end position="477"/>
    </location>
</feature>
<evidence type="ECO:0000256" key="3">
    <source>
        <dbReference type="ARBA" id="ARBA00022475"/>
    </source>
</evidence>
<dbReference type="PANTHER" id="PTHR42718:SF42">
    <property type="entry name" value="EXPORT PROTEIN"/>
    <property type="match status" value="1"/>
</dbReference>
<feature type="transmembrane region" description="Helical" evidence="9">
    <location>
        <begin position="107"/>
        <end position="127"/>
    </location>
</feature>
<keyword evidence="5 9" id="KW-1133">Transmembrane helix</keyword>
<dbReference type="InterPro" id="IPR004638">
    <property type="entry name" value="EmrB-like"/>
</dbReference>